<keyword evidence="6" id="KW-1278">Translocase</keyword>
<evidence type="ECO:0000313" key="10">
    <source>
        <dbReference type="Proteomes" id="UP001324185"/>
    </source>
</evidence>
<feature type="modified residue" description="FMN phosphoryl threonine" evidence="6">
    <location>
        <position position="177"/>
    </location>
</feature>
<keyword evidence="4 6" id="KW-0288">FMN</keyword>
<evidence type="ECO:0000313" key="9">
    <source>
        <dbReference type="EMBL" id="WQG84789.1"/>
    </source>
</evidence>
<keyword evidence="6 7" id="KW-1133">Transmembrane helix</keyword>
<dbReference type="EC" id="7.-.-.-" evidence="6"/>
<evidence type="ECO:0000259" key="8">
    <source>
        <dbReference type="SMART" id="SM00900"/>
    </source>
</evidence>
<keyword evidence="6 7" id="KW-0472">Membrane</keyword>
<dbReference type="Pfam" id="PF04205">
    <property type="entry name" value="FMN_bind"/>
    <property type="match status" value="1"/>
</dbReference>
<dbReference type="PIRSF" id="PIRSF006091">
    <property type="entry name" value="E_trnsport_RnfG"/>
    <property type="match status" value="1"/>
</dbReference>
<dbReference type="HAMAP" id="MF_00479">
    <property type="entry name" value="RsxG_RnfG"/>
    <property type="match status" value="1"/>
</dbReference>
<keyword evidence="5 6" id="KW-0249">Electron transport</keyword>
<evidence type="ECO:0000256" key="1">
    <source>
        <dbReference type="ARBA" id="ARBA00022448"/>
    </source>
</evidence>
<keyword evidence="1 6" id="KW-0813">Transport</keyword>
<dbReference type="InterPro" id="IPR007329">
    <property type="entry name" value="FMN-bd"/>
</dbReference>
<dbReference type="InterPro" id="IPR010209">
    <property type="entry name" value="Ion_transpt_RnfG/RsxG"/>
</dbReference>
<keyword evidence="10" id="KW-1185">Reference proteome</keyword>
<evidence type="ECO:0000256" key="6">
    <source>
        <dbReference type="HAMAP-Rule" id="MF_00479"/>
    </source>
</evidence>
<evidence type="ECO:0000256" key="5">
    <source>
        <dbReference type="ARBA" id="ARBA00022982"/>
    </source>
</evidence>
<dbReference type="EMBL" id="CP140158">
    <property type="protein sequence ID" value="WQG84789.1"/>
    <property type="molecule type" value="Genomic_DNA"/>
</dbReference>
<proteinExistence type="inferred from homology"/>
<protein>
    <recommendedName>
        <fullName evidence="6">Ion-translocating oxidoreductase complex subunit G</fullName>
        <ecNumber evidence="6">7.-.-.-</ecNumber>
    </recommendedName>
    <alternativeName>
        <fullName evidence="6">Rnf electron transport complex subunit G</fullName>
    </alternativeName>
</protein>
<keyword evidence="6 7" id="KW-0812">Transmembrane</keyword>
<keyword evidence="6" id="KW-1003">Cell membrane</keyword>
<name>A0ABZ0X332_9GAMM</name>
<feature type="transmembrane region" description="Helical" evidence="7">
    <location>
        <begin position="12"/>
        <end position="30"/>
    </location>
</feature>
<organism evidence="9 10">
    <name type="scientific">Kangiella aquimarina</name>
    <dbReference type="NCBI Taxonomy" id="261965"/>
    <lineage>
        <taxon>Bacteria</taxon>
        <taxon>Pseudomonadati</taxon>
        <taxon>Pseudomonadota</taxon>
        <taxon>Gammaproteobacteria</taxon>
        <taxon>Kangiellales</taxon>
        <taxon>Kangiellaceae</taxon>
        <taxon>Kangiella</taxon>
    </lineage>
</organism>
<keyword evidence="2 6" id="KW-0597">Phosphoprotein</keyword>
<evidence type="ECO:0000256" key="2">
    <source>
        <dbReference type="ARBA" id="ARBA00022553"/>
    </source>
</evidence>
<accession>A0ABZ0X332</accession>
<dbReference type="PANTHER" id="PTHR36118:SF1">
    <property type="entry name" value="ION-TRANSLOCATING OXIDOREDUCTASE COMPLEX SUBUNIT G"/>
    <property type="match status" value="1"/>
</dbReference>
<evidence type="ECO:0000256" key="7">
    <source>
        <dbReference type="SAM" id="Phobius"/>
    </source>
</evidence>
<dbReference type="SMART" id="SM00900">
    <property type="entry name" value="FMN_bind"/>
    <property type="match status" value="1"/>
</dbReference>
<evidence type="ECO:0000256" key="4">
    <source>
        <dbReference type="ARBA" id="ARBA00022643"/>
    </source>
</evidence>
<comment type="similarity">
    <text evidence="6">Belongs to the RnfG family.</text>
</comment>
<dbReference type="RefSeq" id="WP_018625600.1">
    <property type="nucleotide sequence ID" value="NZ_CP140158.1"/>
</dbReference>
<feature type="domain" description="FMN-binding" evidence="8">
    <location>
        <begin position="102"/>
        <end position="194"/>
    </location>
</feature>
<comment type="function">
    <text evidence="6">Part of a membrane-bound complex that couples electron transfer with translocation of ions across the membrane.</text>
</comment>
<dbReference type="Proteomes" id="UP001324185">
    <property type="component" value="Chromosome"/>
</dbReference>
<sequence length="213" mass="23042">MLTKMISKNGLILAIFAAICVGLIAVTYYITRDTIAGEMEAALARTLNQLVAEDEYDNDVYHDCTLIQDAKALGSKKPLKAYRMRKNGEPVAVVMESIAPNGYSGKIAMVVGIYQDGTIAGVRVTDHKETPGLGDKVDAKKSDWILDFEGKSLSNPDIEGWAVSKDGGQFDAFTGATITPRAVIQQVATTLEFFEDNKQQLFEGPQNCGGAND</sequence>
<dbReference type="NCBIfam" id="TIGR01947">
    <property type="entry name" value="rnfG"/>
    <property type="match status" value="1"/>
</dbReference>
<evidence type="ECO:0000256" key="3">
    <source>
        <dbReference type="ARBA" id="ARBA00022630"/>
    </source>
</evidence>
<comment type="cofactor">
    <cofactor evidence="6">
        <name>FMN</name>
        <dbReference type="ChEBI" id="CHEBI:58210"/>
    </cofactor>
</comment>
<keyword evidence="6" id="KW-0997">Cell inner membrane</keyword>
<reference evidence="9 10" key="1">
    <citation type="submission" date="2023-11" db="EMBL/GenBank/DDBJ databases">
        <title>MicrobeMod: A computational toolkit for identifying prokaryotic methylation and restriction-modification with nanopore sequencing.</title>
        <authorList>
            <person name="Crits-Christoph A."/>
            <person name="Kang S.C."/>
            <person name="Lee H."/>
            <person name="Ostrov N."/>
        </authorList>
    </citation>
    <scope>NUCLEOTIDE SEQUENCE [LARGE SCALE GENOMIC DNA]</scope>
    <source>
        <strain evidence="9 10">DSMZ 16071</strain>
    </source>
</reference>
<dbReference type="PANTHER" id="PTHR36118">
    <property type="entry name" value="ION-TRANSLOCATING OXIDOREDUCTASE COMPLEX SUBUNIT G"/>
    <property type="match status" value="1"/>
</dbReference>
<comment type="subcellular location">
    <subcellularLocation>
        <location evidence="6">Cell inner membrane</location>
        <topology evidence="6">Single-pass membrane protein</topology>
    </subcellularLocation>
</comment>
<comment type="subunit">
    <text evidence="6">The complex is composed of six subunits: RnfA, RnfB, RnfC, RnfD, RnfE and RnfG.</text>
</comment>
<dbReference type="NCBIfam" id="NF002519">
    <property type="entry name" value="PRK01908.1"/>
    <property type="match status" value="1"/>
</dbReference>
<keyword evidence="3 6" id="KW-0285">Flavoprotein</keyword>
<gene>
    <name evidence="9" type="primary">rsxG</name>
    <name evidence="6" type="synonym">rnfG</name>
    <name evidence="9" type="ORF">SR900_09980</name>
</gene>